<dbReference type="InterPro" id="IPR016039">
    <property type="entry name" value="Thiolase-like"/>
</dbReference>
<keyword evidence="6" id="KW-1185">Reference proteome</keyword>
<dbReference type="EMBL" id="JMFG01000020">
    <property type="protein sequence ID" value="KDA53677.1"/>
    <property type="molecule type" value="Genomic_DNA"/>
</dbReference>
<dbReference type="AlphaFoldDB" id="A0A062XM77"/>
<dbReference type="PROSITE" id="PS52004">
    <property type="entry name" value="KS3_2"/>
    <property type="match status" value="1"/>
</dbReference>
<evidence type="ECO:0000256" key="1">
    <source>
        <dbReference type="ARBA" id="ARBA00008467"/>
    </source>
</evidence>
<evidence type="ECO:0000259" key="4">
    <source>
        <dbReference type="PROSITE" id="PS52004"/>
    </source>
</evidence>
<dbReference type="SUPFAM" id="SSF53901">
    <property type="entry name" value="Thiolase-like"/>
    <property type="match status" value="2"/>
</dbReference>
<sequence>MVGISALGVVSGAGMGLDALKKALEHPDFHAPLGLARPDGPPLPVVTCAGFDTKGILPPLVARRLDRPSRLLAVAAKEALANVGAELPWPREQVGVCAGTWNAGTDALVEILKAVFTVGPEEAPPMHFPNSVANAAASQLGILEKLGGPNLTFFEKQASGLRAILEASRLVATGRAQAMLAGGVDEAQWLNAECFDRLKALRQPGREGFLLGEGAAVLLLSRDGGPVGIVGSGAAASPILPHCYPEDPHGLIGACQKALAQAGLAPPQVDLVVSLANGSPALSQLEESALLALFGSHRPAVLGGLAERLGEGGFASALRVLAATLVLSGEVAPQWPAPAHLRAHGFPSVAEVSRKPHTALVTAVAAGGSCLAAVLRTS</sequence>
<feature type="domain" description="Ketosynthase family 3 (KS3)" evidence="4">
    <location>
        <begin position="1"/>
        <end position="377"/>
    </location>
</feature>
<proteinExistence type="inferred from homology"/>
<keyword evidence="2 3" id="KW-0808">Transferase</keyword>
<reference evidence="5 6" key="1">
    <citation type="submission" date="2014-04" db="EMBL/GenBank/DDBJ databases">
        <title>The Genome Sequence of Thermoanaerobaculum aquaticum MP-01, The First Cultivated Group 23 Acidobacterium.</title>
        <authorList>
            <person name="Stamps B.W."/>
            <person name="Losey N.A."/>
            <person name="Lawson P.A."/>
            <person name="Stevenson B.S."/>
        </authorList>
    </citation>
    <scope>NUCLEOTIDE SEQUENCE [LARGE SCALE GENOMIC DNA]</scope>
    <source>
        <strain evidence="5 6">MP-01</strain>
    </source>
</reference>
<evidence type="ECO:0000313" key="6">
    <source>
        <dbReference type="Proteomes" id="UP000027284"/>
    </source>
</evidence>
<dbReference type="InterPro" id="IPR014031">
    <property type="entry name" value="Ketoacyl_synth_C"/>
</dbReference>
<dbReference type="GO" id="GO:0006633">
    <property type="term" value="P:fatty acid biosynthetic process"/>
    <property type="evidence" value="ECO:0007669"/>
    <property type="project" value="TreeGrafter"/>
</dbReference>
<evidence type="ECO:0000313" key="5">
    <source>
        <dbReference type="EMBL" id="KDA53677.1"/>
    </source>
</evidence>
<accession>A0A062XM77</accession>
<organism evidence="5 6">
    <name type="scientific">Thermoanaerobaculum aquaticum</name>
    <dbReference type="NCBI Taxonomy" id="1312852"/>
    <lineage>
        <taxon>Bacteria</taxon>
        <taxon>Pseudomonadati</taxon>
        <taxon>Acidobacteriota</taxon>
        <taxon>Thermoanaerobaculia</taxon>
        <taxon>Thermoanaerobaculales</taxon>
        <taxon>Thermoanaerobaculaceae</taxon>
        <taxon>Thermoanaerobaculum</taxon>
    </lineage>
</organism>
<protein>
    <recommendedName>
        <fullName evidence="4">Ketosynthase family 3 (KS3) domain-containing protein</fullName>
    </recommendedName>
</protein>
<dbReference type="STRING" id="1312852.EG19_05615"/>
<evidence type="ECO:0000256" key="3">
    <source>
        <dbReference type="RuleBase" id="RU003694"/>
    </source>
</evidence>
<gene>
    <name evidence="5" type="ORF">EG19_05615</name>
</gene>
<comment type="similarity">
    <text evidence="1 3">Belongs to the thiolase-like superfamily. Beta-ketoacyl-ACP synthases family.</text>
</comment>
<dbReference type="Pfam" id="PF02801">
    <property type="entry name" value="Ketoacyl-synt_C"/>
    <property type="match status" value="1"/>
</dbReference>
<name>A0A062XM77_9BACT</name>
<evidence type="ECO:0000256" key="2">
    <source>
        <dbReference type="ARBA" id="ARBA00022679"/>
    </source>
</evidence>
<dbReference type="OrthoDB" id="234921at2"/>
<dbReference type="PANTHER" id="PTHR11712:SF321">
    <property type="entry name" value="3-OXOACYL-[ACYL-CARRIER-PROTEIN] SYNTHASE 2"/>
    <property type="match status" value="1"/>
</dbReference>
<dbReference type="Proteomes" id="UP000027284">
    <property type="component" value="Unassembled WGS sequence"/>
</dbReference>
<dbReference type="InterPro" id="IPR020841">
    <property type="entry name" value="PKS_Beta-ketoAc_synthase_dom"/>
</dbReference>
<dbReference type="RefSeq" id="WP_038049562.1">
    <property type="nucleotide sequence ID" value="NZ_JMFG01000020.1"/>
</dbReference>
<dbReference type="Gene3D" id="3.40.47.10">
    <property type="match status" value="2"/>
</dbReference>
<comment type="caution">
    <text evidence="5">The sequence shown here is derived from an EMBL/GenBank/DDBJ whole genome shotgun (WGS) entry which is preliminary data.</text>
</comment>
<dbReference type="Pfam" id="PF00109">
    <property type="entry name" value="ketoacyl-synt"/>
    <property type="match status" value="1"/>
</dbReference>
<dbReference type="InterPro" id="IPR014030">
    <property type="entry name" value="Ketoacyl_synth_N"/>
</dbReference>
<dbReference type="GO" id="GO:0004315">
    <property type="term" value="F:3-oxoacyl-[acyl-carrier-protein] synthase activity"/>
    <property type="evidence" value="ECO:0007669"/>
    <property type="project" value="TreeGrafter"/>
</dbReference>
<dbReference type="PANTHER" id="PTHR11712">
    <property type="entry name" value="POLYKETIDE SYNTHASE-RELATED"/>
    <property type="match status" value="1"/>
</dbReference>
<dbReference type="GO" id="GO:0005829">
    <property type="term" value="C:cytosol"/>
    <property type="evidence" value="ECO:0007669"/>
    <property type="project" value="TreeGrafter"/>
</dbReference>
<dbReference type="InterPro" id="IPR000794">
    <property type="entry name" value="Beta-ketoacyl_synthase"/>
</dbReference>